<dbReference type="Gene3D" id="3.10.10.10">
    <property type="entry name" value="HIV Type 1 Reverse Transcriptase, subunit A, domain 1"/>
    <property type="match status" value="1"/>
</dbReference>
<sequence>MGSTHRRRSEEKWIDPPLTRLLNRTERWNKTSIRFQTPEDAFTKLNGGRYFSQLDLAEAYLQLEVDDVSKQLLTINTHRRLYRFNRLPFGVKPAPEITYLGFIINAQGRRFDPEKTKAIQKMPAPKDVNQLRSFLGLINFYGNFVKDLHNLRALLDTLTKEDVVCS</sequence>
<keyword evidence="2" id="KW-1185">Reference proteome</keyword>
<protein>
    <recommendedName>
        <fullName evidence="3">Reverse transcriptase domain-containing protein</fullName>
    </recommendedName>
</protein>
<proteinExistence type="predicted"/>
<dbReference type="SUPFAM" id="SSF56672">
    <property type="entry name" value="DNA/RNA polymerases"/>
    <property type="match status" value="1"/>
</dbReference>
<gene>
    <name evidence="1" type="primary">Necator_chrII.g5833</name>
    <name evidence="1" type="ORF">RB195_018040</name>
</gene>
<dbReference type="InterPro" id="IPR043128">
    <property type="entry name" value="Rev_trsase/Diguanyl_cyclase"/>
</dbReference>
<dbReference type="PANTHER" id="PTHR37984:SF5">
    <property type="entry name" value="PROTEIN NYNRIN-LIKE"/>
    <property type="match status" value="1"/>
</dbReference>
<dbReference type="InterPro" id="IPR050951">
    <property type="entry name" value="Retrovirus_Pol_polyprotein"/>
</dbReference>
<reference evidence="1 2" key="1">
    <citation type="submission" date="2023-08" db="EMBL/GenBank/DDBJ databases">
        <title>A Necator americanus chromosomal reference genome.</title>
        <authorList>
            <person name="Ilik V."/>
            <person name="Petrzelkova K.J."/>
            <person name="Pardy F."/>
            <person name="Fuh T."/>
            <person name="Niatou-Singa F.S."/>
            <person name="Gouil Q."/>
            <person name="Baker L."/>
            <person name="Ritchie M.E."/>
            <person name="Jex A.R."/>
            <person name="Gazzola D."/>
            <person name="Li H."/>
            <person name="Toshio Fujiwara R."/>
            <person name="Zhan B."/>
            <person name="Aroian R.V."/>
            <person name="Pafco B."/>
            <person name="Schwarz E.M."/>
        </authorList>
    </citation>
    <scope>NUCLEOTIDE SEQUENCE [LARGE SCALE GENOMIC DNA]</scope>
    <source>
        <strain evidence="1 2">Aroian</strain>
        <tissue evidence="1">Whole animal</tissue>
    </source>
</reference>
<organism evidence="1 2">
    <name type="scientific">Necator americanus</name>
    <name type="common">Human hookworm</name>
    <dbReference type="NCBI Taxonomy" id="51031"/>
    <lineage>
        <taxon>Eukaryota</taxon>
        <taxon>Metazoa</taxon>
        <taxon>Ecdysozoa</taxon>
        <taxon>Nematoda</taxon>
        <taxon>Chromadorea</taxon>
        <taxon>Rhabditida</taxon>
        <taxon>Rhabditina</taxon>
        <taxon>Rhabditomorpha</taxon>
        <taxon>Strongyloidea</taxon>
        <taxon>Ancylostomatidae</taxon>
        <taxon>Bunostominae</taxon>
        <taxon>Necator</taxon>
    </lineage>
</organism>
<evidence type="ECO:0000313" key="2">
    <source>
        <dbReference type="Proteomes" id="UP001303046"/>
    </source>
</evidence>
<dbReference type="PANTHER" id="PTHR37984">
    <property type="entry name" value="PROTEIN CBG26694"/>
    <property type="match status" value="1"/>
</dbReference>
<comment type="caution">
    <text evidence="1">The sequence shown here is derived from an EMBL/GenBank/DDBJ whole genome shotgun (WGS) entry which is preliminary data.</text>
</comment>
<dbReference type="Gene3D" id="3.30.70.270">
    <property type="match status" value="2"/>
</dbReference>
<accession>A0ABR1CBH9</accession>
<dbReference type="Proteomes" id="UP001303046">
    <property type="component" value="Unassembled WGS sequence"/>
</dbReference>
<dbReference type="InterPro" id="IPR043502">
    <property type="entry name" value="DNA/RNA_pol_sf"/>
</dbReference>
<name>A0ABR1CBH9_NECAM</name>
<dbReference type="EMBL" id="JAVFWL010000002">
    <property type="protein sequence ID" value="KAK6734606.1"/>
    <property type="molecule type" value="Genomic_DNA"/>
</dbReference>
<evidence type="ECO:0000313" key="1">
    <source>
        <dbReference type="EMBL" id="KAK6734606.1"/>
    </source>
</evidence>
<evidence type="ECO:0008006" key="3">
    <source>
        <dbReference type="Google" id="ProtNLM"/>
    </source>
</evidence>